<sequence length="134" mass="14812">MIEKVLNRKNLYKAYRQVVRNKGSAGVDGMKVSELFSYLENNRDRIATSILNHTYVPKPIKGGTKRELRARLSGATQEQRKDQIIGGSHSSGKVAATGGKPGADDQIRTYVRGIQLWLSTAEEHPQGGFTSPEK</sequence>
<evidence type="ECO:0000313" key="2">
    <source>
        <dbReference type="EMBL" id="SHM52035.1"/>
    </source>
</evidence>
<dbReference type="AlphaFoldDB" id="A0A1M7JGE3"/>
<dbReference type="Proteomes" id="UP000184513">
    <property type="component" value="Unassembled WGS sequence"/>
</dbReference>
<gene>
    <name evidence="2" type="ORF">SAMN04488057_1022</name>
</gene>
<accession>A0A1M7JGE3</accession>
<evidence type="ECO:0000313" key="3">
    <source>
        <dbReference type="Proteomes" id="UP000184513"/>
    </source>
</evidence>
<keyword evidence="3" id="KW-1185">Reference proteome</keyword>
<dbReference type="RefSeq" id="WP_394333870.1">
    <property type="nucleotide sequence ID" value="NZ_FRCY01000002.1"/>
</dbReference>
<protein>
    <recommendedName>
        <fullName evidence="4">Reverse transcriptase (RNA-dependent DNA polymerase)</fullName>
    </recommendedName>
</protein>
<reference evidence="2 3" key="1">
    <citation type="submission" date="2016-11" db="EMBL/GenBank/DDBJ databases">
        <authorList>
            <person name="Jaros S."/>
            <person name="Januszkiewicz K."/>
            <person name="Wedrychowicz H."/>
        </authorList>
    </citation>
    <scope>NUCLEOTIDE SEQUENCE [LARGE SCALE GENOMIC DNA]</scope>
    <source>
        <strain evidence="2 3">CGMCC 1.6102</strain>
    </source>
</reference>
<dbReference type="EMBL" id="FRCY01000002">
    <property type="protein sequence ID" value="SHM52035.1"/>
    <property type="molecule type" value="Genomic_DNA"/>
</dbReference>
<name>A0A1M7JGE3_9BACT</name>
<dbReference type="STRING" id="388280.SAMN04488057_1022"/>
<feature type="region of interest" description="Disordered" evidence="1">
    <location>
        <begin position="71"/>
        <end position="105"/>
    </location>
</feature>
<organism evidence="2 3">
    <name type="scientific">Cyclobacterium lianum</name>
    <dbReference type="NCBI Taxonomy" id="388280"/>
    <lineage>
        <taxon>Bacteria</taxon>
        <taxon>Pseudomonadati</taxon>
        <taxon>Bacteroidota</taxon>
        <taxon>Cytophagia</taxon>
        <taxon>Cytophagales</taxon>
        <taxon>Cyclobacteriaceae</taxon>
        <taxon>Cyclobacterium</taxon>
    </lineage>
</organism>
<evidence type="ECO:0000256" key="1">
    <source>
        <dbReference type="SAM" id="MobiDB-lite"/>
    </source>
</evidence>
<proteinExistence type="predicted"/>
<evidence type="ECO:0008006" key="4">
    <source>
        <dbReference type="Google" id="ProtNLM"/>
    </source>
</evidence>